<dbReference type="Proteomes" id="UP001501447">
    <property type="component" value="Unassembled WGS sequence"/>
</dbReference>
<comment type="caution">
    <text evidence="1">The sequence shown here is derived from an EMBL/GenBank/DDBJ whole genome shotgun (WGS) entry which is preliminary data.</text>
</comment>
<protein>
    <submittedName>
        <fullName evidence="1">Uncharacterized protein</fullName>
    </submittedName>
</protein>
<name>A0ABN3Q373_9ACTN</name>
<keyword evidence="2" id="KW-1185">Reference proteome</keyword>
<sequence>MRGGGHRGDLGAFRIRTLRVPAYPERIGHVRDFSIWARCVRASRVPVRPVPALAPPFRFGAFPAVPCLAAQDHGRRQAVPRAARPVPPG</sequence>
<evidence type="ECO:0000313" key="2">
    <source>
        <dbReference type="Proteomes" id="UP001501447"/>
    </source>
</evidence>
<accession>A0ABN3Q373</accession>
<dbReference type="EMBL" id="BAAARJ010000009">
    <property type="protein sequence ID" value="GAA2614736.1"/>
    <property type="molecule type" value="Genomic_DNA"/>
</dbReference>
<proteinExistence type="predicted"/>
<reference evidence="1 2" key="1">
    <citation type="journal article" date="2019" name="Int. J. Syst. Evol. Microbiol.">
        <title>The Global Catalogue of Microorganisms (GCM) 10K type strain sequencing project: providing services to taxonomists for standard genome sequencing and annotation.</title>
        <authorList>
            <consortium name="The Broad Institute Genomics Platform"/>
            <consortium name="The Broad Institute Genome Sequencing Center for Infectious Disease"/>
            <person name="Wu L."/>
            <person name="Ma J."/>
        </authorList>
    </citation>
    <scope>NUCLEOTIDE SEQUENCE [LARGE SCALE GENOMIC DNA]</scope>
    <source>
        <strain evidence="1 2">JCM 16373</strain>
    </source>
</reference>
<evidence type="ECO:0000313" key="1">
    <source>
        <dbReference type="EMBL" id="GAA2614736.1"/>
    </source>
</evidence>
<gene>
    <name evidence="1" type="ORF">GCM10009863_30560</name>
</gene>
<organism evidence="1 2">
    <name type="scientific">Streptomyces axinellae</name>
    <dbReference type="NCBI Taxonomy" id="552788"/>
    <lineage>
        <taxon>Bacteria</taxon>
        <taxon>Bacillati</taxon>
        <taxon>Actinomycetota</taxon>
        <taxon>Actinomycetes</taxon>
        <taxon>Kitasatosporales</taxon>
        <taxon>Streptomycetaceae</taxon>
        <taxon>Streptomyces</taxon>
    </lineage>
</organism>